<organism evidence="2 3">
    <name type="scientific">Brevundimonas denitrificans</name>
    <dbReference type="NCBI Taxonomy" id="1443434"/>
    <lineage>
        <taxon>Bacteria</taxon>
        <taxon>Pseudomonadati</taxon>
        <taxon>Pseudomonadota</taxon>
        <taxon>Alphaproteobacteria</taxon>
        <taxon>Caulobacterales</taxon>
        <taxon>Caulobacteraceae</taxon>
        <taxon>Brevundimonas</taxon>
    </lineage>
</organism>
<sequence length="156" mass="17079">MHVAGFAAIIVAWLKGGHTERFGASVLVIAYMLSMHTYTWQIGNDIYWAAAAQDLIITVVFGWLALRSSRWWPLVMTALFALVMLVHLLTIVDPDLSELAAMSAQVGLNTLINVTLLASVCERWLAGERPISRIGRDRARQTMEAGDAAIAPGSRS</sequence>
<feature type="transmembrane region" description="Helical" evidence="1">
    <location>
        <begin position="46"/>
        <end position="66"/>
    </location>
</feature>
<evidence type="ECO:0008006" key="4">
    <source>
        <dbReference type="Google" id="ProtNLM"/>
    </source>
</evidence>
<evidence type="ECO:0000256" key="1">
    <source>
        <dbReference type="SAM" id="Phobius"/>
    </source>
</evidence>
<keyword evidence="1" id="KW-1133">Transmembrane helix</keyword>
<evidence type="ECO:0000313" key="2">
    <source>
        <dbReference type="EMBL" id="GLS02611.1"/>
    </source>
</evidence>
<feature type="transmembrane region" description="Helical" evidence="1">
    <location>
        <begin position="71"/>
        <end position="92"/>
    </location>
</feature>
<accession>A0ABQ6BMU9</accession>
<dbReference type="EMBL" id="BSOY01000083">
    <property type="protein sequence ID" value="GLS02611.1"/>
    <property type="molecule type" value="Genomic_DNA"/>
</dbReference>
<reference evidence="3" key="1">
    <citation type="journal article" date="2019" name="Int. J. Syst. Evol. Microbiol.">
        <title>The Global Catalogue of Microorganisms (GCM) 10K type strain sequencing project: providing services to taxonomists for standard genome sequencing and annotation.</title>
        <authorList>
            <consortium name="The Broad Institute Genomics Platform"/>
            <consortium name="The Broad Institute Genome Sequencing Center for Infectious Disease"/>
            <person name="Wu L."/>
            <person name="Ma J."/>
        </authorList>
    </citation>
    <scope>NUCLEOTIDE SEQUENCE [LARGE SCALE GENOMIC DNA]</scope>
    <source>
        <strain evidence="3">NBRC 110107</strain>
    </source>
</reference>
<keyword evidence="1" id="KW-0812">Transmembrane</keyword>
<dbReference type="RefSeq" id="WP_284223485.1">
    <property type="nucleotide sequence ID" value="NZ_BSOY01000083.1"/>
</dbReference>
<protein>
    <recommendedName>
        <fullName evidence="4">GGDEF domain-containing protein</fullName>
    </recommendedName>
</protein>
<evidence type="ECO:0000313" key="3">
    <source>
        <dbReference type="Proteomes" id="UP001156921"/>
    </source>
</evidence>
<keyword evidence="1" id="KW-0472">Membrane</keyword>
<gene>
    <name evidence="2" type="ORF">GCM10007859_26390</name>
</gene>
<keyword evidence="3" id="KW-1185">Reference proteome</keyword>
<dbReference type="Proteomes" id="UP001156921">
    <property type="component" value="Unassembled WGS sequence"/>
</dbReference>
<comment type="caution">
    <text evidence="2">The sequence shown here is derived from an EMBL/GenBank/DDBJ whole genome shotgun (WGS) entry which is preliminary data.</text>
</comment>
<proteinExistence type="predicted"/>
<name>A0ABQ6BMU9_9CAUL</name>